<dbReference type="InterPro" id="IPR018060">
    <property type="entry name" value="HTH_AraC"/>
</dbReference>
<dbReference type="InterPro" id="IPR009057">
    <property type="entry name" value="Homeodomain-like_sf"/>
</dbReference>
<dbReference type="SMART" id="SM00342">
    <property type="entry name" value="HTH_ARAC"/>
    <property type="match status" value="1"/>
</dbReference>
<keyword evidence="2" id="KW-0238">DNA-binding</keyword>
<dbReference type="PANTHER" id="PTHR46796">
    <property type="entry name" value="HTH-TYPE TRANSCRIPTIONAL ACTIVATOR RHAS-RELATED"/>
    <property type="match status" value="1"/>
</dbReference>
<keyword evidence="3" id="KW-0804">Transcription</keyword>
<evidence type="ECO:0000259" key="4">
    <source>
        <dbReference type="PROSITE" id="PS01124"/>
    </source>
</evidence>
<accession>A0A1M7U6X4</accession>
<dbReference type="RefSeq" id="WP_083587638.1">
    <property type="nucleotide sequence ID" value="NZ_LT670849.1"/>
</dbReference>
<dbReference type="Gene3D" id="1.10.10.60">
    <property type="entry name" value="Homeodomain-like"/>
    <property type="match status" value="1"/>
</dbReference>
<dbReference type="Proteomes" id="UP000184096">
    <property type="component" value="Chromosome I"/>
</dbReference>
<dbReference type="PROSITE" id="PS01124">
    <property type="entry name" value="HTH_ARAC_FAMILY_2"/>
    <property type="match status" value="1"/>
</dbReference>
<gene>
    <name evidence="5" type="ORF">SAMN05444170_3758</name>
</gene>
<evidence type="ECO:0000256" key="2">
    <source>
        <dbReference type="ARBA" id="ARBA00023125"/>
    </source>
</evidence>
<evidence type="ECO:0000256" key="3">
    <source>
        <dbReference type="ARBA" id="ARBA00023163"/>
    </source>
</evidence>
<dbReference type="InterPro" id="IPR037923">
    <property type="entry name" value="HTH-like"/>
</dbReference>
<evidence type="ECO:0000313" key="5">
    <source>
        <dbReference type="EMBL" id="SHN78708.1"/>
    </source>
</evidence>
<sequence>MIPAPPHLDFETWKDQIRKMGGRFDPQVIDPKAFAGWVRPISAYGLIAAEVGSNARVVERTQRPVRLDGADHYVVLFQLAGRSVMTHNEEAVCFGVGDVVLVDVGRPATFFAGNAGEPWNTMALLLPRQALVSHLGFEPQGGLHRRNGTVIGRLLLDLIRNAGEGEGTPSRTECYVRLAVHDLVGALFAPSDPAPGRHSDKLFVRVRGVIKDGFVDPDLDPSEVATRAGISLRYLQKLFTERGSTCSEFIYSFRLDYAAHLLQRQSALGASQALSEIAYASGFRDYSHFARRFRKRFGRAPGAHFAGESCDREVASANSRS</sequence>
<keyword evidence="1" id="KW-0805">Transcription regulation</keyword>
<organism evidence="5 6">
    <name type="scientific">Bradyrhizobium erythrophlei</name>
    <dbReference type="NCBI Taxonomy" id="1437360"/>
    <lineage>
        <taxon>Bacteria</taxon>
        <taxon>Pseudomonadati</taxon>
        <taxon>Pseudomonadota</taxon>
        <taxon>Alphaproteobacteria</taxon>
        <taxon>Hyphomicrobiales</taxon>
        <taxon>Nitrobacteraceae</taxon>
        <taxon>Bradyrhizobium</taxon>
    </lineage>
</organism>
<dbReference type="AlphaFoldDB" id="A0A1M7U6X4"/>
<dbReference type="EMBL" id="LT670849">
    <property type="protein sequence ID" value="SHN78708.1"/>
    <property type="molecule type" value="Genomic_DNA"/>
</dbReference>
<dbReference type="SUPFAM" id="SSF46689">
    <property type="entry name" value="Homeodomain-like"/>
    <property type="match status" value="1"/>
</dbReference>
<dbReference type="SUPFAM" id="SSF51215">
    <property type="entry name" value="Regulatory protein AraC"/>
    <property type="match status" value="1"/>
</dbReference>
<dbReference type="Pfam" id="PF12833">
    <property type="entry name" value="HTH_18"/>
    <property type="match status" value="1"/>
</dbReference>
<dbReference type="OrthoDB" id="252470at2"/>
<dbReference type="InterPro" id="IPR050204">
    <property type="entry name" value="AraC_XylS_family_regulators"/>
</dbReference>
<evidence type="ECO:0000313" key="6">
    <source>
        <dbReference type="Proteomes" id="UP000184096"/>
    </source>
</evidence>
<dbReference type="GO" id="GO:0003700">
    <property type="term" value="F:DNA-binding transcription factor activity"/>
    <property type="evidence" value="ECO:0007669"/>
    <property type="project" value="InterPro"/>
</dbReference>
<reference evidence="6" key="1">
    <citation type="submission" date="2016-11" db="EMBL/GenBank/DDBJ databases">
        <authorList>
            <person name="Varghese N."/>
            <person name="Submissions S."/>
        </authorList>
    </citation>
    <scope>NUCLEOTIDE SEQUENCE [LARGE SCALE GENOMIC DNA]</scope>
    <source>
        <strain evidence="6">GAS401</strain>
    </source>
</reference>
<name>A0A1M7U6X4_9BRAD</name>
<protein>
    <submittedName>
        <fullName evidence="5">Transcriptional regulator, AraC family</fullName>
    </submittedName>
</protein>
<feature type="domain" description="HTH araC/xylS-type" evidence="4">
    <location>
        <begin position="204"/>
        <end position="307"/>
    </location>
</feature>
<dbReference type="GO" id="GO:0043565">
    <property type="term" value="F:sequence-specific DNA binding"/>
    <property type="evidence" value="ECO:0007669"/>
    <property type="project" value="InterPro"/>
</dbReference>
<keyword evidence="6" id="KW-1185">Reference proteome</keyword>
<dbReference type="InterPro" id="IPR035418">
    <property type="entry name" value="AraC-bd_2"/>
</dbReference>
<evidence type="ECO:0000256" key="1">
    <source>
        <dbReference type="ARBA" id="ARBA00023015"/>
    </source>
</evidence>
<dbReference type="PANTHER" id="PTHR46796:SF6">
    <property type="entry name" value="ARAC SUBFAMILY"/>
    <property type="match status" value="1"/>
</dbReference>
<dbReference type="Pfam" id="PF14525">
    <property type="entry name" value="AraC_binding_2"/>
    <property type="match status" value="1"/>
</dbReference>
<proteinExistence type="predicted"/>